<name>A0A6A3CS46_HIBSY</name>
<gene>
    <name evidence="1" type="ORF">F3Y22_tig00002237pilonHSYRG01973</name>
</gene>
<sequence>MDAELMVLMDDVDVVDDEMEMVMMLYLKHAKEETMLGSTIPFFKNLFEGWGLMIRLRMGRHLPWSNSDVSPHIGAKSSHVHGIMLLDEKASSWATSLMKGHNVWESMVNVMAAPCEKVPLEVATIREKLKSLAQSSYELTTFRQLFTNLLHGVPWCMLFADDIALVAETKTELNSRLATWKIALEEKGLRINIEKTEYLCSNFSGNQNDEDVEVCIEGHVLPSKDYFKYLGSMIHKDGGVDDGGVDDDVTHHIKVGWLKWRAATGVFCDKKMPVKLKGKFYKMAIRPALLYGSECWAIKKDHVKRMEAAEMRMLQWGRLQWFGHVLRRQPSDAVRRVESITVDDARRKGRPRRKWSSTEVALNLPLGAAYYPTSPYPIAYGNRVLLLLLLLWDLKKNILKEPGVMAAEFAEIGVGKAVLDNLSYRVPDPLLLPKGNLFRHPPDAPVDLAP</sequence>
<dbReference type="AlphaFoldDB" id="A0A6A3CS46"/>
<keyword evidence="2" id="KW-1185">Reference proteome</keyword>
<evidence type="ECO:0008006" key="3">
    <source>
        <dbReference type="Google" id="ProtNLM"/>
    </source>
</evidence>
<dbReference type="EMBL" id="VEPZ02000167">
    <property type="protein sequence ID" value="KAE8732365.1"/>
    <property type="molecule type" value="Genomic_DNA"/>
</dbReference>
<dbReference type="PANTHER" id="PTHR46238:SF8">
    <property type="entry name" value="ENDONUCLEASE_EXONUCLEASE_PHOSPHATASE DOMAIN-CONTAINING PROTEIN"/>
    <property type="match status" value="1"/>
</dbReference>
<dbReference type="InterPro" id="IPR043128">
    <property type="entry name" value="Rev_trsase/Diguanyl_cyclase"/>
</dbReference>
<protein>
    <recommendedName>
        <fullName evidence="3">Reverse transcriptase domain-containing protein</fullName>
    </recommendedName>
</protein>
<evidence type="ECO:0000313" key="1">
    <source>
        <dbReference type="EMBL" id="KAE8732365.1"/>
    </source>
</evidence>
<proteinExistence type="predicted"/>
<comment type="caution">
    <text evidence="1">The sequence shown here is derived from an EMBL/GenBank/DDBJ whole genome shotgun (WGS) entry which is preliminary data.</text>
</comment>
<dbReference type="PANTHER" id="PTHR46238">
    <property type="entry name" value="REVERSE TRANSCRIPTASE DOMAIN-CONTAINING PROTEIN"/>
    <property type="match status" value="1"/>
</dbReference>
<organism evidence="1 2">
    <name type="scientific">Hibiscus syriacus</name>
    <name type="common">Rose of Sharon</name>
    <dbReference type="NCBI Taxonomy" id="106335"/>
    <lineage>
        <taxon>Eukaryota</taxon>
        <taxon>Viridiplantae</taxon>
        <taxon>Streptophyta</taxon>
        <taxon>Embryophyta</taxon>
        <taxon>Tracheophyta</taxon>
        <taxon>Spermatophyta</taxon>
        <taxon>Magnoliopsida</taxon>
        <taxon>eudicotyledons</taxon>
        <taxon>Gunneridae</taxon>
        <taxon>Pentapetalae</taxon>
        <taxon>rosids</taxon>
        <taxon>malvids</taxon>
        <taxon>Malvales</taxon>
        <taxon>Malvaceae</taxon>
        <taxon>Malvoideae</taxon>
        <taxon>Hibiscus</taxon>
    </lineage>
</organism>
<dbReference type="Proteomes" id="UP000436088">
    <property type="component" value="Unassembled WGS sequence"/>
</dbReference>
<dbReference type="Gene3D" id="3.30.70.270">
    <property type="match status" value="1"/>
</dbReference>
<reference evidence="1" key="1">
    <citation type="submission" date="2019-09" db="EMBL/GenBank/DDBJ databases">
        <title>Draft genome information of white flower Hibiscus syriacus.</title>
        <authorList>
            <person name="Kim Y.-M."/>
        </authorList>
    </citation>
    <scope>NUCLEOTIDE SEQUENCE [LARGE SCALE GENOMIC DNA]</scope>
    <source>
        <strain evidence="1">YM2019G1</strain>
    </source>
</reference>
<accession>A0A6A3CS46</accession>
<evidence type="ECO:0000313" key="2">
    <source>
        <dbReference type="Proteomes" id="UP000436088"/>
    </source>
</evidence>